<keyword evidence="6 7" id="KW-0057">Aromatic amino acid biosynthesis</keyword>
<keyword evidence="5 7" id="KW-0067">ATP-binding</keyword>
<feature type="binding site" evidence="7">
    <location>
        <position position="122"/>
    </location>
    <ligand>
        <name>ATP</name>
        <dbReference type="ChEBI" id="CHEBI:30616"/>
    </ligand>
</feature>
<dbReference type="InterPro" id="IPR000623">
    <property type="entry name" value="Shikimate_kinase/TSH1"/>
</dbReference>
<dbReference type="Gene3D" id="3.40.50.300">
    <property type="entry name" value="P-loop containing nucleotide triphosphate hydrolases"/>
    <property type="match status" value="1"/>
</dbReference>
<dbReference type="HAMAP" id="MF_00109">
    <property type="entry name" value="Shikimate_kinase"/>
    <property type="match status" value="1"/>
</dbReference>
<dbReference type="InterPro" id="IPR027417">
    <property type="entry name" value="P-loop_NTPase"/>
</dbReference>
<evidence type="ECO:0000256" key="2">
    <source>
        <dbReference type="ARBA" id="ARBA00022679"/>
    </source>
</evidence>
<keyword evidence="1 7" id="KW-0028">Amino-acid biosynthesis</keyword>
<comment type="caution">
    <text evidence="7">Lacks conserved residue(s) required for the propagation of feature annotation.</text>
</comment>
<keyword evidence="7" id="KW-0479">Metal-binding</keyword>
<keyword evidence="9" id="KW-1185">Reference proteome</keyword>
<evidence type="ECO:0000313" key="9">
    <source>
        <dbReference type="Proteomes" id="UP001403385"/>
    </source>
</evidence>
<keyword evidence="2 7" id="KW-0808">Transferase</keyword>
<feature type="binding site" evidence="7">
    <location>
        <position position="37"/>
    </location>
    <ligand>
        <name>substrate</name>
    </ligand>
</feature>
<dbReference type="PANTHER" id="PTHR21087">
    <property type="entry name" value="SHIKIMATE KINASE"/>
    <property type="match status" value="1"/>
</dbReference>
<comment type="caution">
    <text evidence="8">The sequence shown here is derived from an EMBL/GenBank/DDBJ whole genome shotgun (WGS) entry which is preliminary data.</text>
</comment>
<keyword evidence="7" id="KW-0460">Magnesium</keyword>
<keyword evidence="4 7" id="KW-0418">Kinase</keyword>
<evidence type="ECO:0000256" key="6">
    <source>
        <dbReference type="ARBA" id="ARBA00023141"/>
    </source>
</evidence>
<dbReference type="Pfam" id="PF01202">
    <property type="entry name" value="SKI"/>
    <property type="match status" value="1"/>
</dbReference>
<dbReference type="GO" id="GO:0005524">
    <property type="term" value="F:ATP binding"/>
    <property type="evidence" value="ECO:0007669"/>
    <property type="project" value="UniProtKB-UniRule"/>
</dbReference>
<comment type="similarity">
    <text evidence="7">Belongs to the shikimate kinase family.</text>
</comment>
<comment type="cofactor">
    <cofactor evidence="7">
        <name>Mg(2+)</name>
        <dbReference type="ChEBI" id="CHEBI:18420"/>
    </cofactor>
    <text evidence="7">Binds 1 Mg(2+) ion per subunit.</text>
</comment>
<dbReference type="SUPFAM" id="SSF52540">
    <property type="entry name" value="P-loop containing nucleoside triphosphate hydrolases"/>
    <property type="match status" value="1"/>
</dbReference>
<feature type="binding site" evidence="7">
    <location>
        <position position="83"/>
    </location>
    <ligand>
        <name>substrate</name>
    </ligand>
</feature>
<dbReference type="GO" id="GO:0004765">
    <property type="term" value="F:shikimate kinase activity"/>
    <property type="evidence" value="ECO:0007669"/>
    <property type="project" value="UniProtKB-UniRule"/>
</dbReference>
<keyword evidence="3 7" id="KW-0547">Nucleotide-binding</keyword>
<feature type="binding site" evidence="7">
    <location>
        <begin position="15"/>
        <end position="20"/>
    </location>
    <ligand>
        <name>ATP</name>
        <dbReference type="ChEBI" id="CHEBI:30616"/>
    </ligand>
</feature>
<dbReference type="RefSeq" id="WP_346821504.1">
    <property type="nucleotide sequence ID" value="NZ_JBDKWZ010000006.1"/>
</dbReference>
<evidence type="ECO:0000256" key="1">
    <source>
        <dbReference type="ARBA" id="ARBA00022605"/>
    </source>
</evidence>
<sequence length="171" mass="19252">MVLKDLKVYLIGMPGSGKSTFGNALAQQLAYTFVDLDASIEEKEQASIPEIFAHKGEAYFRIVERECLLETASLEQTVIATGGGAPCFYNNIQFIKEQGVSIFLNTSIEELAKRVSQQQGQRPLLPQQEKEELMEELQKKYALRLPYYQQAQFSLNEAEQSVEAVLKLLGR</sequence>
<comment type="subcellular location">
    <subcellularLocation>
        <location evidence="7">Cytoplasm</location>
    </subcellularLocation>
</comment>
<dbReference type="Proteomes" id="UP001403385">
    <property type="component" value="Unassembled WGS sequence"/>
</dbReference>
<evidence type="ECO:0000313" key="8">
    <source>
        <dbReference type="EMBL" id="MEN7548727.1"/>
    </source>
</evidence>
<dbReference type="EC" id="2.7.1.71" evidence="7"/>
<dbReference type="AlphaFoldDB" id="A0AAW9RV06"/>
<dbReference type="CDD" id="cd00464">
    <property type="entry name" value="SK"/>
    <property type="match status" value="1"/>
</dbReference>
<dbReference type="InterPro" id="IPR031322">
    <property type="entry name" value="Shikimate/glucono_kinase"/>
</dbReference>
<dbReference type="GO" id="GO:0008652">
    <property type="term" value="P:amino acid biosynthetic process"/>
    <property type="evidence" value="ECO:0007669"/>
    <property type="project" value="UniProtKB-KW"/>
</dbReference>
<dbReference type="GO" id="GO:0000287">
    <property type="term" value="F:magnesium ion binding"/>
    <property type="evidence" value="ECO:0007669"/>
    <property type="project" value="UniProtKB-UniRule"/>
</dbReference>
<evidence type="ECO:0000256" key="5">
    <source>
        <dbReference type="ARBA" id="ARBA00022840"/>
    </source>
</evidence>
<organism evidence="8 9">
    <name type="scientific">Rapidithrix thailandica</name>
    <dbReference type="NCBI Taxonomy" id="413964"/>
    <lineage>
        <taxon>Bacteria</taxon>
        <taxon>Pseudomonadati</taxon>
        <taxon>Bacteroidota</taxon>
        <taxon>Cytophagia</taxon>
        <taxon>Cytophagales</taxon>
        <taxon>Flammeovirgaceae</taxon>
        <taxon>Rapidithrix</taxon>
    </lineage>
</organism>
<gene>
    <name evidence="7" type="primary">aroK</name>
    <name evidence="8" type="ORF">AAG747_12455</name>
</gene>
<feature type="binding site" evidence="7">
    <location>
        <position position="19"/>
    </location>
    <ligand>
        <name>Mg(2+)</name>
        <dbReference type="ChEBI" id="CHEBI:18420"/>
    </ligand>
</feature>
<feature type="binding site" evidence="7">
    <location>
        <position position="144"/>
    </location>
    <ligand>
        <name>substrate</name>
    </ligand>
</feature>
<dbReference type="PANTHER" id="PTHR21087:SF16">
    <property type="entry name" value="SHIKIMATE KINASE 1, CHLOROPLASTIC"/>
    <property type="match status" value="1"/>
</dbReference>
<dbReference type="PRINTS" id="PR01100">
    <property type="entry name" value="SHIKIMTKNASE"/>
</dbReference>
<proteinExistence type="inferred from homology"/>
<protein>
    <recommendedName>
        <fullName evidence="7">Shikimate kinase</fullName>
        <shortName evidence="7">SK</shortName>
        <ecNumber evidence="7">2.7.1.71</ecNumber>
    </recommendedName>
</protein>
<comment type="function">
    <text evidence="7">Catalyzes the specific phosphorylation of the 3-hydroxyl group of shikimic acid using ATP as a cosubstrate.</text>
</comment>
<comment type="catalytic activity">
    <reaction evidence="7">
        <text>shikimate + ATP = 3-phosphoshikimate + ADP + H(+)</text>
        <dbReference type="Rhea" id="RHEA:13121"/>
        <dbReference type="ChEBI" id="CHEBI:15378"/>
        <dbReference type="ChEBI" id="CHEBI:30616"/>
        <dbReference type="ChEBI" id="CHEBI:36208"/>
        <dbReference type="ChEBI" id="CHEBI:145989"/>
        <dbReference type="ChEBI" id="CHEBI:456216"/>
        <dbReference type="EC" id="2.7.1.71"/>
    </reaction>
</comment>
<dbReference type="EMBL" id="JBDKWZ010000006">
    <property type="protein sequence ID" value="MEN7548727.1"/>
    <property type="molecule type" value="Genomic_DNA"/>
</dbReference>
<comment type="pathway">
    <text evidence="7">Metabolic intermediate biosynthesis; chorismate biosynthesis; chorismate from D-erythrose 4-phosphate and phosphoenolpyruvate: step 5/7.</text>
</comment>
<reference evidence="8 9" key="1">
    <citation type="submission" date="2024-04" db="EMBL/GenBank/DDBJ databases">
        <title>Novel genus in family Flammeovirgaceae.</title>
        <authorList>
            <person name="Nguyen T.H."/>
            <person name="Vuong T.Q."/>
            <person name="Le H."/>
            <person name="Kim S.-G."/>
        </authorList>
    </citation>
    <scope>NUCLEOTIDE SEQUENCE [LARGE SCALE GENOMIC DNA]</scope>
    <source>
        <strain evidence="8 9">JCM 23209</strain>
    </source>
</reference>
<comment type="subunit">
    <text evidence="7">Monomer.</text>
</comment>
<dbReference type="GO" id="GO:0009423">
    <property type="term" value="P:chorismate biosynthetic process"/>
    <property type="evidence" value="ECO:0007669"/>
    <property type="project" value="UniProtKB-UniRule"/>
</dbReference>
<keyword evidence="7" id="KW-0963">Cytoplasm</keyword>
<evidence type="ECO:0000256" key="4">
    <source>
        <dbReference type="ARBA" id="ARBA00022777"/>
    </source>
</evidence>
<evidence type="ECO:0000256" key="3">
    <source>
        <dbReference type="ARBA" id="ARBA00022741"/>
    </source>
</evidence>
<name>A0AAW9RV06_9BACT</name>
<feature type="binding site" evidence="7">
    <location>
        <position position="61"/>
    </location>
    <ligand>
        <name>substrate</name>
    </ligand>
</feature>
<evidence type="ECO:0000256" key="7">
    <source>
        <dbReference type="HAMAP-Rule" id="MF_00109"/>
    </source>
</evidence>
<dbReference type="GO" id="GO:0005829">
    <property type="term" value="C:cytosol"/>
    <property type="evidence" value="ECO:0007669"/>
    <property type="project" value="TreeGrafter"/>
</dbReference>
<dbReference type="GO" id="GO:0009073">
    <property type="term" value="P:aromatic amino acid family biosynthetic process"/>
    <property type="evidence" value="ECO:0007669"/>
    <property type="project" value="UniProtKB-KW"/>
</dbReference>
<accession>A0AAW9RV06</accession>